<keyword evidence="1" id="KW-0472">Membrane</keyword>
<name>A0A371E687_MUCPR</name>
<protein>
    <submittedName>
        <fullName evidence="3">Ribonuclease H protein</fullName>
    </submittedName>
</protein>
<dbReference type="InterPro" id="IPR026960">
    <property type="entry name" value="RVT-Znf"/>
</dbReference>
<feature type="transmembrane region" description="Helical" evidence="1">
    <location>
        <begin position="54"/>
        <end position="76"/>
    </location>
</feature>
<gene>
    <name evidence="3" type="ORF">CR513_60208</name>
</gene>
<dbReference type="PANTHER" id="PTHR33116:SF78">
    <property type="entry name" value="OS12G0587133 PROTEIN"/>
    <property type="match status" value="1"/>
</dbReference>
<proteinExistence type="predicted"/>
<keyword evidence="1" id="KW-0812">Transmembrane</keyword>
<dbReference type="Pfam" id="PF13966">
    <property type="entry name" value="zf-RVT"/>
    <property type="match status" value="1"/>
</dbReference>
<evidence type="ECO:0000256" key="1">
    <source>
        <dbReference type="SAM" id="Phobius"/>
    </source>
</evidence>
<feature type="non-terminal residue" evidence="3">
    <location>
        <position position="1"/>
    </location>
</feature>
<dbReference type="STRING" id="157652.A0A371E687"/>
<sequence>MAASNFLPCNMGETPFKFLGVPIGANPTRLDTWQPIIDLVRKILASWKVRYVSLGGRVVLINSVFSGLPLYFFSFFKTPKTVLYMLARMQRSFLWSGNEDSHKVAWVRWDKVYQPKCGWSRLLPKWNWRFFNDKRAIRYNILAAQYGSLIQLNTISSWRTTSWWWRDINKVEKNGRMPSRHECDEWVRKLHSSRAFTVSSIYVCLQNLLMHGSSHNSMRNTFPKFWKNTIPSKVLTNSWRLLLDRIPTRIALYIRNIITHSHETNCVLCNLTSEDTHNLFFCIFYGLKGLDKPLRLTGYDVVLPYSSANHYLQHRGMHKNSIIFQEGFVDFIQLMEFIKPGVAII</sequence>
<dbReference type="EMBL" id="QJKJ01016071">
    <property type="protein sequence ID" value="RDX61552.1"/>
    <property type="molecule type" value="Genomic_DNA"/>
</dbReference>
<dbReference type="AlphaFoldDB" id="A0A371E687"/>
<reference evidence="3" key="1">
    <citation type="submission" date="2018-05" db="EMBL/GenBank/DDBJ databases">
        <title>Draft genome of Mucuna pruriens seed.</title>
        <authorList>
            <person name="Nnadi N.E."/>
            <person name="Vos R."/>
            <person name="Hasami M.H."/>
            <person name="Devisetty U.K."/>
            <person name="Aguiy J.C."/>
        </authorList>
    </citation>
    <scope>NUCLEOTIDE SEQUENCE [LARGE SCALE GENOMIC DNA]</scope>
    <source>
        <strain evidence="3">JCA_2017</strain>
    </source>
</reference>
<evidence type="ECO:0000259" key="2">
    <source>
        <dbReference type="Pfam" id="PF13966"/>
    </source>
</evidence>
<dbReference type="PANTHER" id="PTHR33116">
    <property type="entry name" value="REVERSE TRANSCRIPTASE ZINC-BINDING DOMAIN-CONTAINING PROTEIN-RELATED-RELATED"/>
    <property type="match status" value="1"/>
</dbReference>
<evidence type="ECO:0000313" key="4">
    <source>
        <dbReference type="Proteomes" id="UP000257109"/>
    </source>
</evidence>
<dbReference type="OrthoDB" id="1743609at2759"/>
<organism evidence="3 4">
    <name type="scientific">Mucuna pruriens</name>
    <name type="common">Velvet bean</name>
    <name type="synonym">Dolichos pruriens</name>
    <dbReference type="NCBI Taxonomy" id="157652"/>
    <lineage>
        <taxon>Eukaryota</taxon>
        <taxon>Viridiplantae</taxon>
        <taxon>Streptophyta</taxon>
        <taxon>Embryophyta</taxon>
        <taxon>Tracheophyta</taxon>
        <taxon>Spermatophyta</taxon>
        <taxon>Magnoliopsida</taxon>
        <taxon>eudicotyledons</taxon>
        <taxon>Gunneridae</taxon>
        <taxon>Pentapetalae</taxon>
        <taxon>rosids</taxon>
        <taxon>fabids</taxon>
        <taxon>Fabales</taxon>
        <taxon>Fabaceae</taxon>
        <taxon>Papilionoideae</taxon>
        <taxon>50 kb inversion clade</taxon>
        <taxon>NPAAA clade</taxon>
        <taxon>indigoferoid/millettioid clade</taxon>
        <taxon>Phaseoleae</taxon>
        <taxon>Mucuna</taxon>
    </lineage>
</organism>
<comment type="caution">
    <text evidence="3">The sequence shown here is derived from an EMBL/GenBank/DDBJ whole genome shotgun (WGS) entry which is preliminary data.</text>
</comment>
<evidence type="ECO:0000313" key="3">
    <source>
        <dbReference type="EMBL" id="RDX61552.1"/>
    </source>
</evidence>
<feature type="domain" description="Reverse transcriptase zinc-binding" evidence="2">
    <location>
        <begin position="196"/>
        <end position="282"/>
    </location>
</feature>
<keyword evidence="1" id="KW-1133">Transmembrane helix</keyword>
<accession>A0A371E687</accession>
<dbReference type="Proteomes" id="UP000257109">
    <property type="component" value="Unassembled WGS sequence"/>
</dbReference>
<keyword evidence="4" id="KW-1185">Reference proteome</keyword>